<dbReference type="AlphaFoldDB" id="A0A2N5UIS7"/>
<sequence length="192" mass="20521">MMSPNQDNEIPDTDELATHFLHAQIYAARDSRQPLANSPQKDPANWLYRCRRGSQVPRRAGTVYSLLSRPLTSIEGDCHAPAHCLVVAMPANGTNAITNDKLSTTEEGTAAVVAPLPAGTSNLPNDKLSTTEEGTAMVVVTMPGNDTIWLTDDVLSTTKEGAPVEGYSELSTTVQGTELPSSQVSESTTTQH</sequence>
<organism evidence="2 3">
    <name type="scientific">Puccinia coronata f. sp. avenae</name>
    <dbReference type="NCBI Taxonomy" id="200324"/>
    <lineage>
        <taxon>Eukaryota</taxon>
        <taxon>Fungi</taxon>
        <taxon>Dikarya</taxon>
        <taxon>Basidiomycota</taxon>
        <taxon>Pucciniomycotina</taxon>
        <taxon>Pucciniomycetes</taxon>
        <taxon>Pucciniales</taxon>
        <taxon>Pucciniaceae</taxon>
        <taxon>Puccinia</taxon>
    </lineage>
</organism>
<proteinExistence type="predicted"/>
<name>A0A2N5UIS7_9BASI</name>
<accession>A0A2N5UIS7</accession>
<evidence type="ECO:0000313" key="2">
    <source>
        <dbReference type="EMBL" id="PLW37576.1"/>
    </source>
</evidence>
<comment type="caution">
    <text evidence="2">The sequence shown here is derived from an EMBL/GenBank/DDBJ whole genome shotgun (WGS) entry which is preliminary data.</text>
</comment>
<feature type="region of interest" description="Disordered" evidence="1">
    <location>
        <begin position="161"/>
        <end position="192"/>
    </location>
</feature>
<keyword evidence="3" id="KW-1185">Reference proteome</keyword>
<feature type="compositionally biased region" description="Polar residues" evidence="1">
    <location>
        <begin position="169"/>
        <end position="192"/>
    </location>
</feature>
<dbReference type="Proteomes" id="UP000235388">
    <property type="component" value="Unassembled WGS sequence"/>
</dbReference>
<evidence type="ECO:0000313" key="3">
    <source>
        <dbReference type="Proteomes" id="UP000235388"/>
    </source>
</evidence>
<evidence type="ECO:0000256" key="1">
    <source>
        <dbReference type="SAM" id="MobiDB-lite"/>
    </source>
</evidence>
<protein>
    <submittedName>
        <fullName evidence="2">Uncharacterized protein</fullName>
    </submittedName>
</protein>
<gene>
    <name evidence="2" type="ORF">PCANC_15280</name>
</gene>
<dbReference type="EMBL" id="PGCJ01000220">
    <property type="protein sequence ID" value="PLW37576.1"/>
    <property type="molecule type" value="Genomic_DNA"/>
</dbReference>
<reference evidence="2 3" key="1">
    <citation type="submission" date="2017-11" db="EMBL/GenBank/DDBJ databases">
        <title>De novo assembly and phasing of dikaryotic genomes from two isolates of Puccinia coronata f. sp. avenae, the causal agent of oat crown rust.</title>
        <authorList>
            <person name="Miller M.E."/>
            <person name="Zhang Y."/>
            <person name="Omidvar V."/>
            <person name="Sperschneider J."/>
            <person name="Schwessinger B."/>
            <person name="Raley C."/>
            <person name="Palmer J.M."/>
            <person name="Garnica D."/>
            <person name="Upadhyaya N."/>
            <person name="Rathjen J."/>
            <person name="Taylor J.M."/>
            <person name="Park R.F."/>
            <person name="Dodds P.N."/>
            <person name="Hirsch C.D."/>
            <person name="Kianian S.F."/>
            <person name="Figueroa M."/>
        </authorList>
    </citation>
    <scope>NUCLEOTIDE SEQUENCE [LARGE SCALE GENOMIC DNA]</scope>
    <source>
        <strain evidence="2">12NC29</strain>
    </source>
</reference>